<sequence length="292" mass="33177">MTANGPLMYHVSPLYDFTSDIVLPTCMYKVNNMLSSKIPSEFSDQVNSKSLDLVELEKSQLNILQELENLKEKVLKLKKEFGVEYHSNVEKFQDIVIKANPKCPPLSIWVLYHLFSQSTATCLVTYLHSSLKTIPEDVRHLQNASSSESCNISLTVIWRDGEKDHEMMIDPIHQSTIEGEVNIARYLSRLLCFTDENDALLSTQIDNWLEVVHSSIIHGNNKDRQGALRSLNVHLGKNSFLVGDSFTIADIVMWSALIQTKLHQNLPTNAEKWFKSLLNIDLFKKCSGLVLL</sequence>
<keyword evidence="5" id="KW-0539">Nucleus</keyword>
<dbReference type="GO" id="GO:0006412">
    <property type="term" value="P:translation"/>
    <property type="evidence" value="ECO:0007669"/>
    <property type="project" value="UniProtKB-KW"/>
</dbReference>
<dbReference type="AlphaFoldDB" id="A0AAV4RZH2"/>
<evidence type="ECO:0000256" key="1">
    <source>
        <dbReference type="ARBA" id="ARBA00004123"/>
    </source>
</evidence>
<dbReference type="InterPro" id="IPR042360">
    <property type="entry name" value="AIMP2"/>
</dbReference>
<evidence type="ECO:0000256" key="3">
    <source>
        <dbReference type="ARBA" id="ARBA00022490"/>
    </source>
</evidence>
<dbReference type="PANTHER" id="PTHR13438:SF2">
    <property type="entry name" value="AMINOACYL TRNA SYNTHASE COMPLEX-INTERACTING MULTIFUNCTIONAL PROTEIN 2"/>
    <property type="match status" value="1"/>
</dbReference>
<dbReference type="PANTHER" id="PTHR13438">
    <property type="entry name" value="AMINOACYL TRNA SYNTHASE COMPLEX-INTERACTING MULTIFUNCTIONAL PROTEIN"/>
    <property type="match status" value="1"/>
</dbReference>
<dbReference type="Pfam" id="PF18569">
    <property type="entry name" value="Thioredoxin_16"/>
    <property type="match status" value="1"/>
</dbReference>
<dbReference type="GO" id="GO:0005634">
    <property type="term" value="C:nucleus"/>
    <property type="evidence" value="ECO:0007669"/>
    <property type="project" value="UniProtKB-SubCell"/>
</dbReference>
<accession>A0AAV4RZH2</accession>
<dbReference type="Proteomes" id="UP001054837">
    <property type="component" value="Unassembled WGS sequence"/>
</dbReference>
<comment type="caution">
    <text evidence="8">The sequence shown here is derived from an EMBL/GenBank/DDBJ whole genome shotgun (WGS) entry which is preliminary data.</text>
</comment>
<evidence type="ECO:0000256" key="2">
    <source>
        <dbReference type="ARBA" id="ARBA00004514"/>
    </source>
</evidence>
<proteinExistence type="predicted"/>
<dbReference type="EMBL" id="BPLQ01007073">
    <property type="protein sequence ID" value="GIY27683.1"/>
    <property type="molecule type" value="Genomic_DNA"/>
</dbReference>
<dbReference type="GO" id="GO:0017101">
    <property type="term" value="C:aminoacyl-tRNA synthetase multienzyme complex"/>
    <property type="evidence" value="ECO:0007669"/>
    <property type="project" value="InterPro"/>
</dbReference>
<name>A0AAV4RZH2_9ARAC</name>
<evidence type="ECO:0000313" key="8">
    <source>
        <dbReference type="EMBL" id="GIY27683.1"/>
    </source>
</evidence>
<dbReference type="InterPro" id="IPR036282">
    <property type="entry name" value="Glutathione-S-Trfase_C_sf"/>
</dbReference>
<keyword evidence="6" id="KW-0175">Coiled coil</keyword>
<reference evidence="8 9" key="1">
    <citation type="submission" date="2021-06" db="EMBL/GenBank/DDBJ databases">
        <title>Caerostris darwini draft genome.</title>
        <authorList>
            <person name="Kono N."/>
            <person name="Arakawa K."/>
        </authorList>
    </citation>
    <scope>NUCLEOTIDE SEQUENCE [LARGE SCALE GENOMIC DNA]</scope>
</reference>
<protein>
    <submittedName>
        <fullName evidence="8">Aminoacyl tRNA synthase complex-interacting multifunctional protein 2</fullName>
    </submittedName>
</protein>
<keyword evidence="3" id="KW-0963">Cytoplasm</keyword>
<dbReference type="InterPro" id="IPR041503">
    <property type="entry name" value="AIMP2_thioredoxin"/>
</dbReference>
<evidence type="ECO:0000256" key="5">
    <source>
        <dbReference type="ARBA" id="ARBA00023242"/>
    </source>
</evidence>
<keyword evidence="9" id="KW-1185">Reference proteome</keyword>
<organism evidence="8 9">
    <name type="scientific">Caerostris darwini</name>
    <dbReference type="NCBI Taxonomy" id="1538125"/>
    <lineage>
        <taxon>Eukaryota</taxon>
        <taxon>Metazoa</taxon>
        <taxon>Ecdysozoa</taxon>
        <taxon>Arthropoda</taxon>
        <taxon>Chelicerata</taxon>
        <taxon>Arachnida</taxon>
        <taxon>Araneae</taxon>
        <taxon>Araneomorphae</taxon>
        <taxon>Entelegynae</taxon>
        <taxon>Araneoidea</taxon>
        <taxon>Araneidae</taxon>
        <taxon>Caerostris</taxon>
    </lineage>
</organism>
<evidence type="ECO:0000259" key="7">
    <source>
        <dbReference type="Pfam" id="PF18569"/>
    </source>
</evidence>
<evidence type="ECO:0000256" key="4">
    <source>
        <dbReference type="ARBA" id="ARBA00022917"/>
    </source>
</evidence>
<dbReference type="SUPFAM" id="SSF47616">
    <property type="entry name" value="GST C-terminal domain-like"/>
    <property type="match status" value="1"/>
</dbReference>
<dbReference type="GO" id="GO:0005829">
    <property type="term" value="C:cytosol"/>
    <property type="evidence" value="ECO:0007669"/>
    <property type="project" value="UniProtKB-SubCell"/>
</dbReference>
<evidence type="ECO:0000256" key="6">
    <source>
        <dbReference type="SAM" id="Coils"/>
    </source>
</evidence>
<keyword evidence="4" id="KW-0648">Protein biosynthesis</keyword>
<feature type="domain" description="AIMP2 thioredoxin-like" evidence="7">
    <location>
        <begin position="91"/>
        <end position="178"/>
    </location>
</feature>
<dbReference type="Gene3D" id="1.20.1050.130">
    <property type="match status" value="1"/>
</dbReference>
<evidence type="ECO:0000313" key="9">
    <source>
        <dbReference type="Proteomes" id="UP001054837"/>
    </source>
</evidence>
<gene>
    <name evidence="8" type="primary">AIMP2</name>
    <name evidence="8" type="ORF">CDAR_237711</name>
</gene>
<feature type="coiled-coil region" evidence="6">
    <location>
        <begin position="53"/>
        <end position="80"/>
    </location>
</feature>
<comment type="subcellular location">
    <subcellularLocation>
        <location evidence="2">Cytoplasm</location>
        <location evidence="2">Cytosol</location>
    </subcellularLocation>
    <subcellularLocation>
        <location evidence="1">Nucleus</location>
    </subcellularLocation>
</comment>